<proteinExistence type="predicted"/>
<accession>A0A7J7JN91</accession>
<name>A0A7J7JN91_BUGNE</name>
<evidence type="ECO:0000313" key="3">
    <source>
        <dbReference type="Proteomes" id="UP000593567"/>
    </source>
</evidence>
<dbReference type="SMART" id="SM00355">
    <property type="entry name" value="ZnF_C2H2"/>
    <property type="match status" value="2"/>
</dbReference>
<keyword evidence="3" id="KW-1185">Reference proteome</keyword>
<evidence type="ECO:0000313" key="2">
    <source>
        <dbReference type="EMBL" id="KAF6027064.1"/>
    </source>
</evidence>
<feature type="domain" description="C2H2-type" evidence="1">
    <location>
        <begin position="38"/>
        <end position="63"/>
    </location>
</feature>
<dbReference type="EMBL" id="VXIV02002152">
    <property type="protein sequence ID" value="KAF6027064.1"/>
    <property type="molecule type" value="Genomic_DNA"/>
</dbReference>
<protein>
    <recommendedName>
        <fullName evidence="1">C2H2-type domain-containing protein</fullName>
    </recommendedName>
</protein>
<reference evidence="2" key="1">
    <citation type="submission" date="2020-06" db="EMBL/GenBank/DDBJ databases">
        <title>Draft genome of Bugula neritina, a colonial animal packing powerful symbionts and potential medicines.</title>
        <authorList>
            <person name="Rayko M."/>
        </authorList>
    </citation>
    <scope>NUCLEOTIDE SEQUENCE [LARGE SCALE GENOMIC DNA]</scope>
    <source>
        <strain evidence="2">Kwan_BN1</strain>
    </source>
</reference>
<evidence type="ECO:0000259" key="1">
    <source>
        <dbReference type="SMART" id="SM00355"/>
    </source>
</evidence>
<dbReference type="InterPro" id="IPR013087">
    <property type="entry name" value="Znf_C2H2_type"/>
</dbReference>
<organism evidence="2 3">
    <name type="scientific">Bugula neritina</name>
    <name type="common">Brown bryozoan</name>
    <name type="synonym">Sertularia neritina</name>
    <dbReference type="NCBI Taxonomy" id="10212"/>
    <lineage>
        <taxon>Eukaryota</taxon>
        <taxon>Metazoa</taxon>
        <taxon>Spiralia</taxon>
        <taxon>Lophotrochozoa</taxon>
        <taxon>Bryozoa</taxon>
        <taxon>Gymnolaemata</taxon>
        <taxon>Cheilostomatida</taxon>
        <taxon>Flustrina</taxon>
        <taxon>Buguloidea</taxon>
        <taxon>Bugulidae</taxon>
        <taxon>Bugula</taxon>
    </lineage>
</organism>
<comment type="caution">
    <text evidence="2">The sequence shown here is derived from an EMBL/GenBank/DDBJ whole genome shotgun (WGS) entry which is preliminary data.</text>
</comment>
<dbReference type="AlphaFoldDB" id="A0A7J7JN91"/>
<feature type="domain" description="C2H2-type" evidence="1">
    <location>
        <begin position="125"/>
        <end position="150"/>
    </location>
</feature>
<sequence length="204" mass="22480">MVVSPNGALPLVGCSCGAEIGRKYVNTKSSMCNVCKRFQCLVCGDEFKSSQAIGLHLGKTPNHTLNDASVYSKYTNCPTNVFQMLTPTHDDKIVLHPCDNPCIGKASDSFKVNQYTSKCKLCDSYKCLVCGYSCKRAPDMRKHIQSETLHWTGKLDCLADPDPKAIEQNNFIVAKSCMSCDKTGVALRDKKDTYSCKFCGESVF</sequence>
<dbReference type="Proteomes" id="UP000593567">
    <property type="component" value="Unassembled WGS sequence"/>
</dbReference>
<gene>
    <name evidence="2" type="ORF">EB796_014625</name>
</gene>